<dbReference type="SUPFAM" id="SSF81301">
    <property type="entry name" value="Nucleotidyltransferase"/>
    <property type="match status" value="1"/>
</dbReference>
<organism evidence="1 2">
    <name type="scientific">Cereibacter sphaeroides</name>
    <name type="common">Rhodobacter sphaeroides</name>
    <dbReference type="NCBI Taxonomy" id="1063"/>
    <lineage>
        <taxon>Bacteria</taxon>
        <taxon>Pseudomonadati</taxon>
        <taxon>Pseudomonadota</taxon>
        <taxon>Alphaproteobacteria</taxon>
        <taxon>Rhodobacterales</taxon>
        <taxon>Paracoccaceae</taxon>
        <taxon>Cereibacter</taxon>
    </lineage>
</organism>
<comment type="caution">
    <text evidence="1">The sequence shown here is derived from an EMBL/GenBank/DDBJ whole genome shotgun (WGS) entry which is preliminary data.</text>
</comment>
<dbReference type="EMBL" id="QFQS01000027">
    <property type="protein sequence ID" value="PZQ94377.1"/>
    <property type="molecule type" value="Genomic_DNA"/>
</dbReference>
<dbReference type="InterPro" id="IPR043519">
    <property type="entry name" value="NT_sf"/>
</dbReference>
<protein>
    <recommendedName>
        <fullName evidence="3">Polymerase nucleotidyl transferase domain-containing protein</fullName>
    </recommendedName>
</protein>
<gene>
    <name evidence="1" type="ORF">DI533_22355</name>
</gene>
<accession>A0A2W5TFG3</accession>
<sequence length="227" mass="25633">MAIAATILFGSLARADQSEGSDTDLLMIDLDDDTRHVSVGHLSLFVYPWHQLAQDAHSGDLFVCHLVREAKALVDPDGYLEKLRDAFHFRSSYADEIGHAADFGWYLVLYGNELNPSLLTKRALWCIRTVLIARSAERRDPVFAPHQLAEETRSVAAREFLSHRHDPRDDATVRQVLRSFLEAEELSDADLLNANRETFFQRFSATANKVALQTLHQEDHSRAGYVG</sequence>
<name>A0A2W5TFG3_CERSP</name>
<evidence type="ECO:0000313" key="2">
    <source>
        <dbReference type="Proteomes" id="UP000248975"/>
    </source>
</evidence>
<evidence type="ECO:0000313" key="1">
    <source>
        <dbReference type="EMBL" id="PZQ94377.1"/>
    </source>
</evidence>
<dbReference type="AlphaFoldDB" id="A0A2W5TFG3"/>
<dbReference type="Proteomes" id="UP000248975">
    <property type="component" value="Unassembled WGS sequence"/>
</dbReference>
<evidence type="ECO:0008006" key="3">
    <source>
        <dbReference type="Google" id="ProtNLM"/>
    </source>
</evidence>
<reference evidence="1 2" key="1">
    <citation type="submission" date="2017-08" db="EMBL/GenBank/DDBJ databases">
        <title>Infants hospitalized years apart are colonized by the same room-sourced microbial strains.</title>
        <authorList>
            <person name="Brooks B."/>
            <person name="Olm M.R."/>
            <person name="Firek B.A."/>
            <person name="Baker R."/>
            <person name="Thomas B.C."/>
            <person name="Morowitz M.J."/>
            <person name="Banfield J.F."/>
        </authorList>
    </citation>
    <scope>NUCLEOTIDE SEQUENCE [LARGE SCALE GENOMIC DNA]</scope>
    <source>
        <strain evidence="1">S2_003_000_R2_11</strain>
    </source>
</reference>
<proteinExistence type="predicted"/>
<dbReference type="Gene3D" id="3.30.460.10">
    <property type="entry name" value="Beta Polymerase, domain 2"/>
    <property type="match status" value="1"/>
</dbReference>